<dbReference type="PANTHER" id="PTHR31528:SF1">
    <property type="entry name" value="4-AMINO-5-HYDROXYMETHYL-2-METHYLPYRIMIDINE PHOSPHATE SYNTHASE THI11-RELATED"/>
    <property type="match status" value="1"/>
</dbReference>
<dbReference type="Proteomes" id="UP001596074">
    <property type="component" value="Unassembled WGS sequence"/>
</dbReference>
<accession>A0ABW1A534</accession>
<proteinExistence type="predicted"/>
<feature type="chain" id="PRO_5046635537" description="ABC transporter substrate-binding protein" evidence="1">
    <location>
        <begin position="23"/>
        <end position="381"/>
    </location>
</feature>
<dbReference type="InterPro" id="IPR027939">
    <property type="entry name" value="NMT1/THI5"/>
</dbReference>
<dbReference type="EMBL" id="JBHSON010000056">
    <property type="protein sequence ID" value="MFC5750655.1"/>
    <property type="molecule type" value="Genomic_DNA"/>
</dbReference>
<dbReference type="PANTHER" id="PTHR31528">
    <property type="entry name" value="4-AMINO-5-HYDROXYMETHYL-2-METHYLPYRIMIDINE PHOSPHATE SYNTHASE THI11-RELATED"/>
    <property type="match status" value="1"/>
</dbReference>
<organism evidence="2 3">
    <name type="scientific">Actinomadura rugatobispora</name>
    <dbReference type="NCBI Taxonomy" id="1994"/>
    <lineage>
        <taxon>Bacteria</taxon>
        <taxon>Bacillati</taxon>
        <taxon>Actinomycetota</taxon>
        <taxon>Actinomycetes</taxon>
        <taxon>Streptosporangiales</taxon>
        <taxon>Thermomonosporaceae</taxon>
        <taxon>Actinomadura</taxon>
    </lineage>
</organism>
<evidence type="ECO:0008006" key="4">
    <source>
        <dbReference type="Google" id="ProtNLM"/>
    </source>
</evidence>
<dbReference type="PROSITE" id="PS51257">
    <property type="entry name" value="PROKAR_LIPOPROTEIN"/>
    <property type="match status" value="1"/>
</dbReference>
<gene>
    <name evidence="2" type="ORF">ACFPZN_33965</name>
</gene>
<dbReference type="RefSeq" id="WP_378286409.1">
    <property type="nucleotide sequence ID" value="NZ_JBHSON010000056.1"/>
</dbReference>
<protein>
    <recommendedName>
        <fullName evidence="4">ABC transporter substrate-binding protein</fullName>
    </recommendedName>
</protein>
<feature type="signal peptide" evidence="1">
    <location>
        <begin position="1"/>
        <end position="22"/>
    </location>
</feature>
<name>A0ABW1A534_9ACTN</name>
<evidence type="ECO:0000313" key="2">
    <source>
        <dbReference type="EMBL" id="MFC5750655.1"/>
    </source>
</evidence>
<comment type="caution">
    <text evidence="2">The sequence shown here is derived from an EMBL/GenBank/DDBJ whole genome shotgun (WGS) entry which is preliminary data.</text>
</comment>
<evidence type="ECO:0000313" key="3">
    <source>
        <dbReference type="Proteomes" id="UP001596074"/>
    </source>
</evidence>
<evidence type="ECO:0000256" key="1">
    <source>
        <dbReference type="SAM" id="SignalP"/>
    </source>
</evidence>
<keyword evidence="3" id="KW-1185">Reference proteome</keyword>
<reference evidence="3" key="1">
    <citation type="journal article" date="2019" name="Int. J. Syst. Evol. Microbiol.">
        <title>The Global Catalogue of Microorganisms (GCM) 10K type strain sequencing project: providing services to taxonomists for standard genome sequencing and annotation.</title>
        <authorList>
            <consortium name="The Broad Institute Genomics Platform"/>
            <consortium name="The Broad Institute Genome Sequencing Center for Infectious Disease"/>
            <person name="Wu L."/>
            <person name="Ma J."/>
        </authorList>
    </citation>
    <scope>NUCLEOTIDE SEQUENCE [LARGE SCALE GENOMIC DNA]</scope>
    <source>
        <strain evidence="3">KCTC 42087</strain>
    </source>
</reference>
<dbReference type="Gene3D" id="3.40.190.10">
    <property type="entry name" value="Periplasmic binding protein-like II"/>
    <property type="match status" value="2"/>
</dbReference>
<sequence length="381" mass="40464">MKRKMLLIVPTVLMLAATAACGGGDSGSDGAAAGSGTGALVDAKCPSTIAIQTSWFPEAEYGGMYNLIGPNGTFDKKAGVYSGNVAGVKVEVRAGGPLTGNQQVTTQLYTADDSDTMNIGLLASDEAIQNSAKQPTKAVMNYFDKDPQVLVFDPATYDFRSIADIGKTNAKVLYFEGSTYMDYLVGSGQIKKSQLDGSYSGGPDTFIADGGKDVQSGLITSEPYKFTNEYAQWKKPIGSLLVYDSGYHNYASMLSMVPDQIEKHSSCLKAFVPMAQKATAGYLADPTPITKRITTMNEELSSPSKTSAGLNADAIKVIKERKLITNDAKGTLGNFDAARMQKMIDVLKPILANQNKSVKDGLKPADLFTNEFVDPAIGLAG</sequence>
<keyword evidence="1" id="KW-0732">Signal</keyword>